<evidence type="ECO:0000256" key="1">
    <source>
        <dbReference type="SAM" id="Phobius"/>
    </source>
</evidence>
<dbReference type="InterPro" id="IPR012902">
    <property type="entry name" value="N_methyl_site"/>
</dbReference>
<dbReference type="InterPro" id="IPR011453">
    <property type="entry name" value="DUF1559"/>
</dbReference>
<feature type="transmembrane region" description="Helical" evidence="1">
    <location>
        <begin position="20"/>
        <end position="38"/>
    </location>
</feature>
<evidence type="ECO:0000313" key="3">
    <source>
        <dbReference type="EMBL" id="QDT14848.1"/>
    </source>
</evidence>
<name>A0A517P635_9PLAN</name>
<keyword evidence="1" id="KW-0812">Transmembrane</keyword>
<reference evidence="3 4" key="1">
    <citation type="submission" date="2019-02" db="EMBL/GenBank/DDBJ databases">
        <title>Deep-cultivation of Planctomycetes and their phenomic and genomic characterization uncovers novel biology.</title>
        <authorList>
            <person name="Wiegand S."/>
            <person name="Jogler M."/>
            <person name="Boedeker C."/>
            <person name="Pinto D."/>
            <person name="Vollmers J."/>
            <person name="Rivas-Marin E."/>
            <person name="Kohn T."/>
            <person name="Peeters S.H."/>
            <person name="Heuer A."/>
            <person name="Rast P."/>
            <person name="Oberbeckmann S."/>
            <person name="Bunk B."/>
            <person name="Jeske O."/>
            <person name="Meyerdierks A."/>
            <person name="Storesund J.E."/>
            <person name="Kallscheuer N."/>
            <person name="Luecker S."/>
            <person name="Lage O.M."/>
            <person name="Pohl T."/>
            <person name="Merkel B.J."/>
            <person name="Hornburger P."/>
            <person name="Mueller R.-W."/>
            <person name="Bruemmer F."/>
            <person name="Labrenz M."/>
            <person name="Spormann A.M."/>
            <person name="Op den Camp H."/>
            <person name="Overmann J."/>
            <person name="Amann R."/>
            <person name="Jetten M.S.M."/>
            <person name="Mascher T."/>
            <person name="Medema M.H."/>
            <person name="Devos D.P."/>
            <person name="Kaster A.-K."/>
            <person name="Ovreas L."/>
            <person name="Rohde M."/>
            <person name="Galperin M.Y."/>
            <person name="Jogler C."/>
        </authorList>
    </citation>
    <scope>NUCLEOTIDE SEQUENCE [LARGE SCALE GENOMIC DNA]</scope>
    <source>
        <strain evidence="3 4">CA12</strain>
    </source>
</reference>
<dbReference type="AlphaFoldDB" id="A0A517P635"/>
<evidence type="ECO:0000259" key="2">
    <source>
        <dbReference type="Pfam" id="PF07596"/>
    </source>
</evidence>
<dbReference type="PROSITE" id="PS00409">
    <property type="entry name" value="PROKAR_NTER_METHYL"/>
    <property type="match status" value="1"/>
</dbReference>
<dbReference type="PANTHER" id="PTHR30093">
    <property type="entry name" value="GENERAL SECRETION PATHWAY PROTEIN G"/>
    <property type="match status" value="1"/>
</dbReference>
<gene>
    <name evidence="3" type="ORF">CA12_09280</name>
</gene>
<dbReference type="Gene3D" id="3.30.700.10">
    <property type="entry name" value="Glycoprotein, Type 4 Pilin"/>
    <property type="match status" value="1"/>
</dbReference>
<dbReference type="RefSeq" id="WP_165700926.1">
    <property type="nucleotide sequence ID" value="NZ_CP036265.1"/>
</dbReference>
<keyword evidence="1" id="KW-1133">Transmembrane helix</keyword>
<protein>
    <submittedName>
        <fullName evidence="3">Putative major pilin subunit</fullName>
    </submittedName>
</protein>
<dbReference type="Proteomes" id="UP000318741">
    <property type="component" value="Chromosome"/>
</dbReference>
<keyword evidence="4" id="KW-1185">Reference proteome</keyword>
<dbReference type="SUPFAM" id="SSF54523">
    <property type="entry name" value="Pili subunits"/>
    <property type="match status" value="1"/>
</dbReference>
<dbReference type="EMBL" id="CP036265">
    <property type="protein sequence ID" value="QDT14848.1"/>
    <property type="molecule type" value="Genomic_DNA"/>
</dbReference>
<dbReference type="KEGG" id="acaf:CA12_09280"/>
<keyword evidence="1" id="KW-0472">Membrane</keyword>
<accession>A0A517P635</accession>
<dbReference type="NCBIfam" id="TIGR04294">
    <property type="entry name" value="pre_pil_HX9DG"/>
    <property type="match status" value="1"/>
</dbReference>
<organism evidence="3 4">
    <name type="scientific">Alienimonas californiensis</name>
    <dbReference type="NCBI Taxonomy" id="2527989"/>
    <lineage>
        <taxon>Bacteria</taxon>
        <taxon>Pseudomonadati</taxon>
        <taxon>Planctomycetota</taxon>
        <taxon>Planctomycetia</taxon>
        <taxon>Planctomycetales</taxon>
        <taxon>Planctomycetaceae</taxon>
        <taxon>Alienimonas</taxon>
    </lineage>
</organism>
<evidence type="ECO:0000313" key="4">
    <source>
        <dbReference type="Proteomes" id="UP000318741"/>
    </source>
</evidence>
<sequence>MRPQASSRPVGRSGFTLIELLVVIAIIAILVSLLLPAVQQAREAARRSQCQNNLKQIGLAMHNYHATYKIFPASMGGTTNVNSATTHNNGELSFFAALLPYLDQTALWNQLSKPLDADGDGTAEYPAFGTQPRGGSNLNYPPYRYQIATLLCPSDGTEAESAGDTNYGINHGDNGLSAEAASGNRARGALRCRGMAGGLYQDCAPFYVGLKDARDGTVNTLLLGEIARSESNRSYLGGAAENLSMATVTVDNLVSFVNPQRDCIDKVQNPDDPGLYPASVGYEFSRGKAWPIGSAEYTGFTTITPPNGPSCLRLTSPTDGNRMGKGILAPTSYHTGGAQFGMVDGSVRFITENIDTGDLSKPTGGYGKSNYGTWGGLGSRAGGEVGGEY</sequence>
<feature type="domain" description="DUF1559" evidence="2">
    <location>
        <begin position="39"/>
        <end position="356"/>
    </location>
</feature>
<dbReference type="InterPro" id="IPR027558">
    <property type="entry name" value="Pre_pil_HX9DG_C"/>
</dbReference>
<dbReference type="Pfam" id="PF07963">
    <property type="entry name" value="N_methyl"/>
    <property type="match status" value="1"/>
</dbReference>
<dbReference type="InterPro" id="IPR045584">
    <property type="entry name" value="Pilin-like"/>
</dbReference>
<dbReference type="PANTHER" id="PTHR30093:SF2">
    <property type="entry name" value="TYPE II SECRETION SYSTEM PROTEIN H"/>
    <property type="match status" value="1"/>
</dbReference>
<dbReference type="NCBIfam" id="TIGR02532">
    <property type="entry name" value="IV_pilin_GFxxxE"/>
    <property type="match status" value="1"/>
</dbReference>
<proteinExistence type="predicted"/>
<dbReference type="Pfam" id="PF07596">
    <property type="entry name" value="SBP_bac_10"/>
    <property type="match status" value="1"/>
</dbReference>